<protein>
    <submittedName>
        <fullName evidence="2">MBL fold metallo-hydrolase</fullName>
    </submittedName>
</protein>
<reference evidence="2 3" key="1">
    <citation type="submission" date="2019-07" db="EMBL/GenBank/DDBJ databases">
        <title>Microlunatus dokdonensis sp. nov. isolated from the rhizospheric soil of the wild plant Elymus tsukushiensis.</title>
        <authorList>
            <person name="Ghim S.-Y."/>
            <person name="Hwang Y.-J."/>
            <person name="Son J.-S."/>
            <person name="Shin J.-H."/>
        </authorList>
    </citation>
    <scope>NUCLEOTIDE SEQUENCE [LARGE SCALE GENOMIC DNA]</scope>
    <source>
        <strain evidence="2 3">KUDC0627</strain>
    </source>
</reference>
<organism evidence="2 3">
    <name type="scientific">Microlunatus elymi</name>
    <dbReference type="NCBI Taxonomy" id="2596828"/>
    <lineage>
        <taxon>Bacteria</taxon>
        <taxon>Bacillati</taxon>
        <taxon>Actinomycetota</taxon>
        <taxon>Actinomycetes</taxon>
        <taxon>Propionibacteriales</taxon>
        <taxon>Propionibacteriaceae</taxon>
        <taxon>Microlunatus</taxon>
    </lineage>
</organism>
<dbReference type="AlphaFoldDB" id="A0A516PX83"/>
<dbReference type="KEGG" id="mik:FOE78_07690"/>
<dbReference type="GO" id="GO:0042781">
    <property type="term" value="F:3'-tRNA processing endoribonuclease activity"/>
    <property type="evidence" value="ECO:0007669"/>
    <property type="project" value="TreeGrafter"/>
</dbReference>
<dbReference type="InterPro" id="IPR001279">
    <property type="entry name" value="Metallo-B-lactamas"/>
</dbReference>
<dbReference type="Proteomes" id="UP000319263">
    <property type="component" value="Chromosome"/>
</dbReference>
<dbReference type="PANTHER" id="PTHR46018">
    <property type="entry name" value="ZINC PHOSPHODIESTERASE ELAC PROTEIN 1"/>
    <property type="match status" value="1"/>
</dbReference>
<dbReference type="SUPFAM" id="SSF56281">
    <property type="entry name" value="Metallo-hydrolase/oxidoreductase"/>
    <property type="match status" value="1"/>
</dbReference>
<dbReference type="Pfam" id="PF12706">
    <property type="entry name" value="Lactamase_B_2"/>
    <property type="match status" value="1"/>
</dbReference>
<evidence type="ECO:0000313" key="3">
    <source>
        <dbReference type="Proteomes" id="UP000319263"/>
    </source>
</evidence>
<keyword evidence="2" id="KW-0378">Hydrolase</keyword>
<sequence>MELTIVGCSGSLSGPRSPASSYLITAPYRGSTFRLVVDLGAGSLGSLYGLINPAEVDAIAISHLHPDHCIDLCAFHVASRYAPDGPWKPVDLYGPPGTPQRISRAYDPSADSAEPEDLTSTFSFQAWQSVQQIGPFTINTAVMAHPVPTYGMRIATDDAVLAYSADTGPSSALLELARDADLLLCESAFVGDDNPADLHLTGRQAAEHASAAGVGKLMITHVPPWHRPETVLAEARPYFDGPVDLARRGVTVSVAG</sequence>
<dbReference type="InterPro" id="IPR036866">
    <property type="entry name" value="RibonucZ/Hydroxyglut_hydro"/>
</dbReference>
<dbReference type="Gene3D" id="3.60.15.10">
    <property type="entry name" value="Ribonuclease Z/Hydroxyacylglutathione hydrolase-like"/>
    <property type="match status" value="1"/>
</dbReference>
<dbReference type="EMBL" id="CP041692">
    <property type="protein sequence ID" value="QDP95795.1"/>
    <property type="molecule type" value="Genomic_DNA"/>
</dbReference>
<dbReference type="CDD" id="cd07716">
    <property type="entry name" value="RNaseZ_short-form-like_MBL-fold"/>
    <property type="match status" value="1"/>
</dbReference>
<name>A0A516PX83_9ACTN</name>
<accession>A0A516PX83</accession>
<dbReference type="PANTHER" id="PTHR46018:SF4">
    <property type="entry name" value="METALLO-HYDROLASE YHFI-RELATED"/>
    <property type="match status" value="1"/>
</dbReference>
<evidence type="ECO:0000313" key="2">
    <source>
        <dbReference type="EMBL" id="QDP95795.1"/>
    </source>
</evidence>
<keyword evidence="3" id="KW-1185">Reference proteome</keyword>
<evidence type="ECO:0000259" key="1">
    <source>
        <dbReference type="Pfam" id="PF12706"/>
    </source>
</evidence>
<dbReference type="OrthoDB" id="9800940at2"/>
<feature type="domain" description="Metallo-beta-lactamase" evidence="1">
    <location>
        <begin position="53"/>
        <end position="221"/>
    </location>
</feature>
<proteinExistence type="predicted"/>
<dbReference type="RefSeq" id="WP_143985762.1">
    <property type="nucleotide sequence ID" value="NZ_CP041692.1"/>
</dbReference>
<gene>
    <name evidence="2" type="ORF">FOE78_07690</name>
</gene>